<evidence type="ECO:0000313" key="4">
    <source>
        <dbReference type="Proteomes" id="UP000708148"/>
    </source>
</evidence>
<dbReference type="InterPro" id="IPR001314">
    <property type="entry name" value="Peptidase_S1A"/>
</dbReference>
<protein>
    <recommendedName>
        <fullName evidence="2">Peptidase S1 domain-containing protein</fullName>
    </recommendedName>
</protein>
<organism evidence="3 4">
    <name type="scientific">Ostreobium quekettii</name>
    <dbReference type="NCBI Taxonomy" id="121088"/>
    <lineage>
        <taxon>Eukaryota</taxon>
        <taxon>Viridiplantae</taxon>
        <taxon>Chlorophyta</taxon>
        <taxon>core chlorophytes</taxon>
        <taxon>Ulvophyceae</taxon>
        <taxon>TCBD clade</taxon>
        <taxon>Bryopsidales</taxon>
        <taxon>Ostreobineae</taxon>
        <taxon>Ostreobiaceae</taxon>
        <taxon>Ostreobium</taxon>
    </lineage>
</organism>
<dbReference type="InterPro" id="IPR001254">
    <property type="entry name" value="Trypsin_dom"/>
</dbReference>
<dbReference type="AlphaFoldDB" id="A0A8S1JCY9"/>
<sequence>LTLIKNPSPTSKGCVGMLIKDQFILTAAHCVEGPGANPMVIVGATSVEGPHAEHGGQEVRTEMTFVHPQWTGNVEDGHDLALLKLNRKLNASSPTLVDRKHEGIPSSTRLGSQVFGFMLGSNLETAAFNV</sequence>
<dbReference type="InterPro" id="IPR009003">
    <property type="entry name" value="Peptidase_S1_PA"/>
</dbReference>
<evidence type="ECO:0000256" key="1">
    <source>
        <dbReference type="ARBA" id="ARBA00023157"/>
    </source>
</evidence>
<dbReference type="InterPro" id="IPR043504">
    <property type="entry name" value="Peptidase_S1_PA_chymotrypsin"/>
</dbReference>
<gene>
    <name evidence="3" type="ORF">OSTQU699_LOCUS10314</name>
</gene>
<feature type="non-terminal residue" evidence="3">
    <location>
        <position position="1"/>
    </location>
</feature>
<evidence type="ECO:0000313" key="3">
    <source>
        <dbReference type="EMBL" id="CAD7704955.1"/>
    </source>
</evidence>
<comment type="caution">
    <text evidence="3">The sequence shown here is derived from an EMBL/GenBank/DDBJ whole genome shotgun (WGS) entry which is preliminary data.</text>
</comment>
<accession>A0A8S1JCY9</accession>
<name>A0A8S1JCY9_9CHLO</name>
<dbReference type="PRINTS" id="PR00722">
    <property type="entry name" value="CHYMOTRYPSIN"/>
</dbReference>
<dbReference type="PANTHER" id="PTHR24271">
    <property type="entry name" value="KALLIKREIN-RELATED"/>
    <property type="match status" value="1"/>
</dbReference>
<dbReference type="Gene3D" id="2.40.10.10">
    <property type="entry name" value="Trypsin-like serine proteases"/>
    <property type="match status" value="1"/>
</dbReference>
<reference evidence="3" key="1">
    <citation type="submission" date="2020-12" db="EMBL/GenBank/DDBJ databases">
        <authorList>
            <person name="Iha C."/>
        </authorList>
    </citation>
    <scope>NUCLEOTIDE SEQUENCE</scope>
</reference>
<keyword evidence="1" id="KW-1015">Disulfide bond</keyword>
<dbReference type="EMBL" id="CAJHUC010002986">
    <property type="protein sequence ID" value="CAD7704955.1"/>
    <property type="molecule type" value="Genomic_DNA"/>
</dbReference>
<dbReference type="Proteomes" id="UP000708148">
    <property type="component" value="Unassembled WGS sequence"/>
</dbReference>
<dbReference type="OrthoDB" id="10059102at2759"/>
<dbReference type="SUPFAM" id="SSF50494">
    <property type="entry name" value="Trypsin-like serine proteases"/>
    <property type="match status" value="1"/>
</dbReference>
<dbReference type="InterPro" id="IPR018114">
    <property type="entry name" value="TRYPSIN_HIS"/>
</dbReference>
<evidence type="ECO:0000259" key="2">
    <source>
        <dbReference type="Pfam" id="PF00089"/>
    </source>
</evidence>
<dbReference type="PANTHER" id="PTHR24271:SF50">
    <property type="match status" value="1"/>
</dbReference>
<keyword evidence="4" id="KW-1185">Reference proteome</keyword>
<proteinExistence type="predicted"/>
<dbReference type="PROSITE" id="PS00134">
    <property type="entry name" value="TRYPSIN_HIS"/>
    <property type="match status" value="1"/>
</dbReference>
<feature type="non-terminal residue" evidence="3">
    <location>
        <position position="130"/>
    </location>
</feature>
<feature type="domain" description="Peptidase S1" evidence="2">
    <location>
        <begin position="11"/>
        <end position="93"/>
    </location>
</feature>
<dbReference type="GO" id="GO:0006508">
    <property type="term" value="P:proteolysis"/>
    <property type="evidence" value="ECO:0007669"/>
    <property type="project" value="InterPro"/>
</dbReference>
<dbReference type="GO" id="GO:0004252">
    <property type="term" value="F:serine-type endopeptidase activity"/>
    <property type="evidence" value="ECO:0007669"/>
    <property type="project" value="InterPro"/>
</dbReference>
<dbReference type="Pfam" id="PF00089">
    <property type="entry name" value="Trypsin"/>
    <property type="match status" value="1"/>
</dbReference>